<organism evidence="1 2">
    <name type="scientific">Ketobacter alkanivorans</name>
    <dbReference type="NCBI Taxonomy" id="1917421"/>
    <lineage>
        <taxon>Bacteria</taxon>
        <taxon>Pseudomonadati</taxon>
        <taxon>Pseudomonadota</taxon>
        <taxon>Gammaproteobacteria</taxon>
        <taxon>Pseudomonadales</taxon>
        <taxon>Ketobacteraceae</taxon>
        <taxon>Ketobacter</taxon>
    </lineage>
</organism>
<proteinExistence type="predicted"/>
<evidence type="ECO:0000313" key="2">
    <source>
        <dbReference type="Proteomes" id="UP000235116"/>
    </source>
</evidence>
<keyword evidence="2" id="KW-1185">Reference proteome</keyword>
<gene>
    <name evidence="1" type="ORF">Kalk_08570</name>
</gene>
<dbReference type="EMBL" id="CP022684">
    <property type="protein sequence ID" value="AUM12470.1"/>
    <property type="molecule type" value="Genomic_DNA"/>
</dbReference>
<dbReference type="RefSeq" id="WP_101893838.1">
    <property type="nucleotide sequence ID" value="NZ_CP022684.1"/>
</dbReference>
<name>A0A2K9LJP5_9GAMM</name>
<dbReference type="AlphaFoldDB" id="A0A2K9LJP5"/>
<dbReference type="Proteomes" id="UP000235116">
    <property type="component" value="Chromosome"/>
</dbReference>
<reference evidence="2" key="1">
    <citation type="submission" date="2017-08" db="EMBL/GenBank/DDBJ databases">
        <title>Direct submision.</title>
        <authorList>
            <person name="Kim S.-J."/>
            <person name="Rhee S.-K."/>
        </authorList>
    </citation>
    <scope>NUCLEOTIDE SEQUENCE [LARGE SCALE GENOMIC DNA]</scope>
    <source>
        <strain evidence="2">GI5</strain>
    </source>
</reference>
<accession>A0A2K9LJP5</accession>
<evidence type="ECO:0000313" key="1">
    <source>
        <dbReference type="EMBL" id="AUM12470.1"/>
    </source>
</evidence>
<dbReference type="KEGG" id="kak:Kalk_08570"/>
<sequence>MANVSDSSLELELSQNSYYLESASEKLSELMNKPFNVSRLFELAEHGEIAIAFSPEPSLAQRMYAQKEAKIKRFLYLNHSDILEFSPHNRNREIIRSVTAFEDANYARMYNAHASGNDTKKFPTDNPDSTDKLYCENLARTELVITKEELERFIKESKPTTSLEFCSYHDAGHILFNNDGITPRMRGHELEMWAYIDQDNLQPYLDKGLTRKTTTNECRKLGLNIESCYFSMTQVETFNPEAKENSGRWLTFQELIQRWSNQTPNYSLESLNNLITSVHKKAINTNHLELWPLSPDEYFYAVDPYSDVASCPQSGMFQLRQIEKFEEHHFKVSLSDLSNPESIGYEVAFQILNSKFECSAEEFTVWCNWDRWELKPYMDDQLKRQYSFFREEVSSLTDCLIGAFFNKTQVEQYEPNERYITHTELVHKIVEASGYDEARAVKLVMNKFHQDRGQLEKPDPVSNTNTLGMTWTTKFTSPTPSNAVFELEKVIKFIASSFACHTITSSNSASKIANTSAPATSCQPSVVTRTNQLHQLLMKIDEHLEKTLGKKPALKLIQKTLESHYAQFDDENIIQEIDEDTIYWRSKHGSEQKLSFGSLSATISKLRRR</sequence>
<protein>
    <submittedName>
        <fullName evidence="1">Uncharacterized protein</fullName>
    </submittedName>
</protein>